<dbReference type="EMBL" id="VSSQ01016072">
    <property type="protein sequence ID" value="MPM57061.1"/>
    <property type="molecule type" value="Genomic_DNA"/>
</dbReference>
<dbReference type="GO" id="GO:0071111">
    <property type="term" value="F:cyclic-guanylate-specific phosphodiesterase activity"/>
    <property type="evidence" value="ECO:0007669"/>
    <property type="project" value="InterPro"/>
</dbReference>
<feature type="domain" description="PAC" evidence="1">
    <location>
        <begin position="1"/>
        <end position="16"/>
    </location>
</feature>
<dbReference type="InterPro" id="IPR035919">
    <property type="entry name" value="EAL_sf"/>
</dbReference>
<protein>
    <recommendedName>
        <fullName evidence="5">Signaling protein</fullName>
    </recommendedName>
</protein>
<dbReference type="SMART" id="SM00052">
    <property type="entry name" value="EAL"/>
    <property type="match status" value="1"/>
</dbReference>
<comment type="caution">
    <text evidence="4">The sequence shown here is derived from an EMBL/GenBank/DDBJ whole genome shotgun (WGS) entry which is preliminary data.</text>
</comment>
<dbReference type="InterPro" id="IPR000160">
    <property type="entry name" value="GGDEF_dom"/>
</dbReference>
<dbReference type="CDD" id="cd00130">
    <property type="entry name" value="PAS"/>
    <property type="match status" value="1"/>
</dbReference>
<dbReference type="InterPro" id="IPR013655">
    <property type="entry name" value="PAS_fold_3"/>
</dbReference>
<dbReference type="PANTHER" id="PTHR33121">
    <property type="entry name" value="CYCLIC DI-GMP PHOSPHODIESTERASE PDEF"/>
    <property type="match status" value="1"/>
</dbReference>
<dbReference type="Pfam" id="PF08447">
    <property type="entry name" value="PAS_3"/>
    <property type="match status" value="1"/>
</dbReference>
<dbReference type="SUPFAM" id="SSF55073">
    <property type="entry name" value="Nucleotide cyclase"/>
    <property type="match status" value="1"/>
</dbReference>
<dbReference type="InterPro" id="IPR000700">
    <property type="entry name" value="PAS-assoc_C"/>
</dbReference>
<dbReference type="SUPFAM" id="SSF55785">
    <property type="entry name" value="PYP-like sensor domain (PAS domain)"/>
    <property type="match status" value="1"/>
</dbReference>
<dbReference type="PANTHER" id="PTHR33121:SF79">
    <property type="entry name" value="CYCLIC DI-GMP PHOSPHODIESTERASE PDED-RELATED"/>
    <property type="match status" value="1"/>
</dbReference>
<organism evidence="4">
    <name type="scientific">bioreactor metagenome</name>
    <dbReference type="NCBI Taxonomy" id="1076179"/>
    <lineage>
        <taxon>unclassified sequences</taxon>
        <taxon>metagenomes</taxon>
        <taxon>ecological metagenomes</taxon>
    </lineage>
</organism>
<evidence type="ECO:0000259" key="2">
    <source>
        <dbReference type="PROSITE" id="PS50883"/>
    </source>
</evidence>
<evidence type="ECO:0000259" key="1">
    <source>
        <dbReference type="PROSITE" id="PS50113"/>
    </source>
</evidence>
<gene>
    <name evidence="4" type="ORF">SDC9_103879</name>
</gene>
<dbReference type="CDD" id="cd01948">
    <property type="entry name" value="EAL"/>
    <property type="match status" value="1"/>
</dbReference>
<dbReference type="InterPro" id="IPR043128">
    <property type="entry name" value="Rev_trsase/Diguanyl_cyclase"/>
</dbReference>
<dbReference type="Pfam" id="PF00563">
    <property type="entry name" value="EAL"/>
    <property type="match status" value="1"/>
</dbReference>
<reference evidence="4" key="1">
    <citation type="submission" date="2019-08" db="EMBL/GenBank/DDBJ databases">
        <authorList>
            <person name="Kucharzyk K."/>
            <person name="Murdoch R.W."/>
            <person name="Higgins S."/>
            <person name="Loffler F."/>
        </authorList>
    </citation>
    <scope>NUCLEOTIDE SEQUENCE</scope>
</reference>
<dbReference type="InterPro" id="IPR000014">
    <property type="entry name" value="PAS"/>
</dbReference>
<dbReference type="Gene3D" id="3.30.70.270">
    <property type="match status" value="1"/>
</dbReference>
<evidence type="ECO:0008006" key="5">
    <source>
        <dbReference type="Google" id="ProtNLM"/>
    </source>
</evidence>
<dbReference type="SUPFAM" id="SSF141868">
    <property type="entry name" value="EAL domain-like"/>
    <property type="match status" value="1"/>
</dbReference>
<dbReference type="SMART" id="SM00086">
    <property type="entry name" value="PAC"/>
    <property type="match status" value="1"/>
</dbReference>
<dbReference type="NCBIfam" id="TIGR00229">
    <property type="entry name" value="sensory_box"/>
    <property type="match status" value="1"/>
</dbReference>
<dbReference type="InterPro" id="IPR001633">
    <property type="entry name" value="EAL_dom"/>
</dbReference>
<feature type="domain" description="GGDEF" evidence="3">
    <location>
        <begin position="177"/>
        <end position="306"/>
    </location>
</feature>
<dbReference type="Pfam" id="PF00990">
    <property type="entry name" value="GGDEF"/>
    <property type="match status" value="1"/>
</dbReference>
<feature type="domain" description="EAL" evidence="2">
    <location>
        <begin position="315"/>
        <end position="572"/>
    </location>
</feature>
<dbReference type="InterPro" id="IPR029787">
    <property type="entry name" value="Nucleotide_cyclase"/>
</dbReference>
<feature type="domain" description="PAC" evidence="1">
    <location>
        <begin position="95"/>
        <end position="147"/>
    </location>
</feature>
<dbReference type="Gene3D" id="3.20.20.450">
    <property type="entry name" value="EAL domain"/>
    <property type="match status" value="1"/>
</dbReference>
<sequence>MKDITEKKIAEAALAESERSKSVLLSHLPGMAYRCQYDREWSMDFISEGCYELTGYRPERLLNNKELSFNDIIAPEYQEVLWQQWAKNLKTRQSFKAEYEIVAANGERKWVLEMGQGIFDDAGNVEALEGIIIDITDRRKFELELTYAGGHDSSTGLYNYCSLQSFMESGKLKNECSKSALILLKLNKLSAIYSTYGYSFTEKAVKDIANKLSAFVSDSRLLFRIFSDKLVFYITDYRSRQELETFCEAVIAALNKTQIMLVIGCGIGVAELNQCGCDTNKAIINALEAAKRANENSVFGYYFVDDKLIAAISRAAEIQNDLISIANGAGKSSIFLEYQPILGLKNNTIDGFEALVRMQSEKLGRIAPLEFISVAERTQLIVPLGLQIMRKACTFLRRLQLSGYGKTTIGVNISAIQFFRAEFVDDIIKIIEETKVDPSKLCIEITESIFLGNYDDINAKLAFLRNMGIKVSIDDFGVGYSSLAREGELNIDYLKIDKVFIDKLLRVTPDKAIAGDIIAIAHRRGHRVVAEGVEHELQLKYLAKHHCDYIQGFLFSKPLAEEDAFALLAKINHASC</sequence>
<dbReference type="PROSITE" id="PS50113">
    <property type="entry name" value="PAC"/>
    <property type="match status" value="2"/>
</dbReference>
<dbReference type="PROSITE" id="PS50883">
    <property type="entry name" value="EAL"/>
    <property type="match status" value="1"/>
</dbReference>
<dbReference type="InterPro" id="IPR001610">
    <property type="entry name" value="PAC"/>
</dbReference>
<dbReference type="PROSITE" id="PS50887">
    <property type="entry name" value="GGDEF"/>
    <property type="match status" value="1"/>
</dbReference>
<accession>A0A645AXN5</accession>
<evidence type="ECO:0000259" key="3">
    <source>
        <dbReference type="PROSITE" id="PS50887"/>
    </source>
</evidence>
<dbReference type="AlphaFoldDB" id="A0A645AXN5"/>
<dbReference type="Gene3D" id="3.30.450.20">
    <property type="entry name" value="PAS domain"/>
    <property type="match status" value="1"/>
</dbReference>
<name>A0A645AXN5_9ZZZZ</name>
<evidence type="ECO:0000313" key="4">
    <source>
        <dbReference type="EMBL" id="MPM57061.1"/>
    </source>
</evidence>
<dbReference type="InterPro" id="IPR035965">
    <property type="entry name" value="PAS-like_dom_sf"/>
</dbReference>
<dbReference type="InterPro" id="IPR050706">
    <property type="entry name" value="Cyclic-di-GMP_PDE-like"/>
</dbReference>
<proteinExistence type="predicted"/>
<dbReference type="SMART" id="SM00267">
    <property type="entry name" value="GGDEF"/>
    <property type="match status" value="1"/>
</dbReference>